<reference evidence="3" key="1">
    <citation type="submission" date="2018-06" db="EMBL/GenBank/DDBJ databases">
        <authorList>
            <person name="Ashton P.M."/>
            <person name="Dallman T."/>
            <person name="Nair S."/>
            <person name="De Pinna E."/>
            <person name="Peters T."/>
            <person name="Grant K."/>
        </authorList>
    </citation>
    <scope>NUCLEOTIDE SEQUENCE [LARGE SCALE GENOMIC DNA]</scope>
    <source>
        <strain evidence="3">275803</strain>
    </source>
</reference>
<feature type="domain" description="Fimbrial-type adhesion" evidence="2">
    <location>
        <begin position="31"/>
        <end position="179"/>
    </location>
</feature>
<dbReference type="GO" id="GO:0009289">
    <property type="term" value="C:pilus"/>
    <property type="evidence" value="ECO:0007669"/>
    <property type="project" value="InterPro"/>
</dbReference>
<name>A0A5Y3N106_SALER</name>
<evidence type="ECO:0000313" key="3">
    <source>
        <dbReference type="EMBL" id="ECI4012541.1"/>
    </source>
</evidence>
<proteinExistence type="predicted"/>
<accession>A0A5Y3N106</accession>
<dbReference type="InterPro" id="IPR000259">
    <property type="entry name" value="Adhesion_dom_fimbrial"/>
</dbReference>
<evidence type="ECO:0000259" key="2">
    <source>
        <dbReference type="Pfam" id="PF00419"/>
    </source>
</evidence>
<dbReference type="InterPro" id="IPR050263">
    <property type="entry name" value="Bact_Fimbrial_Adh_Pro"/>
</dbReference>
<dbReference type="SUPFAM" id="SSF49401">
    <property type="entry name" value="Bacterial adhesins"/>
    <property type="match status" value="1"/>
</dbReference>
<gene>
    <name evidence="3" type="ORF">DN310_25415</name>
</gene>
<dbReference type="GO" id="GO:0043709">
    <property type="term" value="P:cell adhesion involved in single-species biofilm formation"/>
    <property type="evidence" value="ECO:0007669"/>
    <property type="project" value="TreeGrafter"/>
</dbReference>
<dbReference type="Pfam" id="PF00419">
    <property type="entry name" value="Fimbrial"/>
    <property type="match status" value="1"/>
</dbReference>
<dbReference type="PANTHER" id="PTHR33420">
    <property type="entry name" value="FIMBRIAL SUBUNIT ELFA-RELATED"/>
    <property type="match status" value="1"/>
</dbReference>
<sequence length="179" mass="17823">MNRNYQQVAGVIAGMLLFSGSLRAADIPVTITVTVLEPVCTVTDLSGNSRTEVDFGTVPVTGVNGAAAIRDLDMRVSCDGAAPSGKTLKMQVSAGAGGTISYGGGRVLGTSLSGLGIRLTDSAGQAVPPGSWTAVTGVTTPADAPTGAVKLKAGLVSETVSTLKGGDFTSSASVVMAYQ</sequence>
<dbReference type="EMBL" id="AAIVAV010000053">
    <property type="protein sequence ID" value="ECI4012541.1"/>
    <property type="molecule type" value="Genomic_DNA"/>
</dbReference>
<dbReference type="Gene3D" id="2.60.40.1090">
    <property type="entry name" value="Fimbrial-type adhesion domain"/>
    <property type="match status" value="1"/>
</dbReference>
<evidence type="ECO:0000256" key="1">
    <source>
        <dbReference type="SAM" id="SignalP"/>
    </source>
</evidence>
<dbReference type="AlphaFoldDB" id="A0A5Y3N106"/>
<dbReference type="PANTHER" id="PTHR33420:SF34">
    <property type="entry name" value="MINOR FIMBRIAL SUBUNIT"/>
    <property type="match status" value="1"/>
</dbReference>
<feature type="chain" id="PRO_5024977166" evidence="1">
    <location>
        <begin position="25"/>
        <end position="179"/>
    </location>
</feature>
<dbReference type="Proteomes" id="UP000839598">
    <property type="component" value="Unassembled WGS sequence"/>
</dbReference>
<comment type="caution">
    <text evidence="3">The sequence shown here is derived from an EMBL/GenBank/DDBJ whole genome shotgun (WGS) entry which is preliminary data.</text>
</comment>
<organism evidence="3">
    <name type="scientific">Salmonella enterica subsp. salamae</name>
    <dbReference type="NCBI Taxonomy" id="59202"/>
    <lineage>
        <taxon>Bacteria</taxon>
        <taxon>Pseudomonadati</taxon>
        <taxon>Pseudomonadota</taxon>
        <taxon>Gammaproteobacteria</taxon>
        <taxon>Enterobacterales</taxon>
        <taxon>Enterobacteriaceae</taxon>
        <taxon>Salmonella</taxon>
    </lineage>
</organism>
<protein>
    <submittedName>
        <fullName evidence="3">Fimbrial protein</fullName>
    </submittedName>
</protein>
<dbReference type="InterPro" id="IPR036937">
    <property type="entry name" value="Adhesion_dom_fimbrial_sf"/>
</dbReference>
<dbReference type="InterPro" id="IPR008966">
    <property type="entry name" value="Adhesion_dom_sf"/>
</dbReference>
<feature type="signal peptide" evidence="1">
    <location>
        <begin position="1"/>
        <end position="24"/>
    </location>
</feature>
<keyword evidence="1" id="KW-0732">Signal</keyword>